<organism evidence="4 5">
    <name type="scientific">Glaciimonas soli</name>
    <dbReference type="NCBI Taxonomy" id="2590999"/>
    <lineage>
        <taxon>Bacteria</taxon>
        <taxon>Pseudomonadati</taxon>
        <taxon>Pseudomonadota</taxon>
        <taxon>Betaproteobacteria</taxon>
        <taxon>Burkholderiales</taxon>
        <taxon>Oxalobacteraceae</taxon>
        <taxon>Glaciimonas</taxon>
    </lineage>
</organism>
<dbReference type="Proteomes" id="UP000451565">
    <property type="component" value="Unassembled WGS sequence"/>
</dbReference>
<proteinExistence type="predicted"/>
<evidence type="ECO:0000259" key="2">
    <source>
        <dbReference type="Pfam" id="PF01232"/>
    </source>
</evidence>
<dbReference type="Gene3D" id="3.40.50.720">
    <property type="entry name" value="NAD(P)-binding Rossmann-like Domain"/>
    <property type="match status" value="1"/>
</dbReference>
<accession>A0A843YJB3</accession>
<dbReference type="RefSeq" id="WP_153232690.1">
    <property type="nucleotide sequence ID" value="NZ_WINI01000001.1"/>
</dbReference>
<keyword evidence="1" id="KW-0560">Oxidoreductase</keyword>
<dbReference type="SUPFAM" id="SSF48179">
    <property type="entry name" value="6-phosphogluconate dehydrogenase C-terminal domain-like"/>
    <property type="match status" value="1"/>
</dbReference>
<dbReference type="Pfam" id="PF01232">
    <property type="entry name" value="Mannitol_dh"/>
    <property type="match status" value="1"/>
</dbReference>
<dbReference type="InterPro" id="IPR013131">
    <property type="entry name" value="Mannitol_DH_N"/>
</dbReference>
<dbReference type="InterPro" id="IPR036291">
    <property type="entry name" value="NAD(P)-bd_dom_sf"/>
</dbReference>
<evidence type="ECO:0000259" key="3">
    <source>
        <dbReference type="Pfam" id="PF08125"/>
    </source>
</evidence>
<dbReference type="PRINTS" id="PR00084">
    <property type="entry name" value="MTLDHDRGNASE"/>
</dbReference>
<dbReference type="GO" id="GO:0016616">
    <property type="term" value="F:oxidoreductase activity, acting on the CH-OH group of donors, NAD or NADP as acceptor"/>
    <property type="evidence" value="ECO:0007669"/>
    <property type="project" value="TreeGrafter"/>
</dbReference>
<dbReference type="AlphaFoldDB" id="A0A843YJB3"/>
<sequence>MRLSNTALASMGAHQIVIVPKYDRYQLSPGIVHLGLGAFHRAHAAVYTDHAIAAGDQRWGIVGVSLRQADTRDALAPQDNLYTVVVRDGGGERLHVIGALIASLLAPENPHAVLAAMADPRCHVVSLTVTEKGYCHDPATRALRLNHPDIAHDLTHPDVPRSAIGFIVRALALRQKAGLPPFTVLSCDNLPSNGLTTRGLVLAFAAAIDPGLAHWIAEHGAFPNAMVDRIVPKTTEDDRASVAIRLGADDAWPVMTEPFSQWVIENRFVGPRPRWEDAGATIVAEVEPYENAKLRMLNGTHSSLAYLGSVIGYVTVDEAIADTRLANFIAAMMGDEIEPTLSRPGLAVYRAQLLARYRNPALKHKLQQIAMDGSQKLPQRLLGTIRDRLLAGASCDRLCFAVAGWFRYLVGKDESGLAYPISDPLAETLHAAATSSLNAAEQVVALLAVREVFGDDLPRNQQFVFTLTQHLENIGKYGVVEAMSALESKKA</sequence>
<dbReference type="InterPro" id="IPR000669">
    <property type="entry name" value="Mannitol_DH"/>
</dbReference>
<evidence type="ECO:0000313" key="4">
    <source>
        <dbReference type="EMBL" id="MQQ99069.1"/>
    </source>
</evidence>
<feature type="domain" description="Mannitol dehydrogenase C-terminal" evidence="3">
    <location>
        <begin position="285"/>
        <end position="474"/>
    </location>
</feature>
<dbReference type="PANTHER" id="PTHR43362:SF1">
    <property type="entry name" value="MANNITOL DEHYDROGENASE 2-RELATED"/>
    <property type="match status" value="1"/>
</dbReference>
<comment type="caution">
    <text evidence="4">The sequence shown here is derived from an EMBL/GenBank/DDBJ whole genome shotgun (WGS) entry which is preliminary data.</text>
</comment>
<dbReference type="PANTHER" id="PTHR43362">
    <property type="entry name" value="MANNITOL DEHYDROGENASE DSF1-RELATED"/>
    <property type="match status" value="1"/>
</dbReference>
<evidence type="ECO:0000313" key="5">
    <source>
        <dbReference type="Proteomes" id="UP000451565"/>
    </source>
</evidence>
<dbReference type="Gene3D" id="1.10.1040.10">
    <property type="entry name" value="N-(1-d-carboxylethyl)-l-norvaline Dehydrogenase, domain 2"/>
    <property type="match status" value="1"/>
</dbReference>
<dbReference type="InterPro" id="IPR008927">
    <property type="entry name" value="6-PGluconate_DH-like_C_sf"/>
</dbReference>
<keyword evidence="5" id="KW-1185">Reference proteome</keyword>
<evidence type="ECO:0000256" key="1">
    <source>
        <dbReference type="ARBA" id="ARBA00023002"/>
    </source>
</evidence>
<dbReference type="InterPro" id="IPR050988">
    <property type="entry name" value="Mannitol_DH/Oxidoreductase"/>
</dbReference>
<protein>
    <submittedName>
        <fullName evidence="4">Mannitol dehydrogenase family protein</fullName>
    </submittedName>
</protein>
<dbReference type="InterPro" id="IPR013328">
    <property type="entry name" value="6PGD_dom2"/>
</dbReference>
<reference evidence="4 5" key="1">
    <citation type="submission" date="2019-10" db="EMBL/GenBank/DDBJ databases">
        <title>Glaciimonas soli sp. nov., a psychrophilic bacterium isolated from the forest soil of a high elevation mountain in Taiwan.</title>
        <authorList>
            <person name="Wang L.-T."/>
            <person name="Shieh W.Y."/>
        </authorList>
    </citation>
    <scope>NUCLEOTIDE SEQUENCE [LARGE SCALE GENOMIC DNA]</scope>
    <source>
        <strain evidence="4 5">GS1</strain>
    </source>
</reference>
<dbReference type="EMBL" id="WINI01000001">
    <property type="protein sequence ID" value="MQQ99069.1"/>
    <property type="molecule type" value="Genomic_DNA"/>
</dbReference>
<dbReference type="InterPro" id="IPR013118">
    <property type="entry name" value="Mannitol_DH_C"/>
</dbReference>
<dbReference type="SUPFAM" id="SSF51735">
    <property type="entry name" value="NAD(P)-binding Rossmann-fold domains"/>
    <property type="match status" value="1"/>
</dbReference>
<gene>
    <name evidence="4" type="ORF">GEV47_00020</name>
</gene>
<dbReference type="OrthoDB" id="271711at2"/>
<name>A0A843YJB3_9BURK</name>
<feature type="domain" description="Mannitol dehydrogenase N-terminal" evidence="2">
    <location>
        <begin position="30"/>
        <end position="276"/>
    </location>
</feature>
<dbReference type="Pfam" id="PF08125">
    <property type="entry name" value="Mannitol_dh_C"/>
    <property type="match status" value="1"/>
</dbReference>